<feature type="transmembrane region" description="Helical" evidence="1">
    <location>
        <begin position="131"/>
        <end position="151"/>
    </location>
</feature>
<dbReference type="Proteomes" id="UP001596378">
    <property type="component" value="Unassembled WGS sequence"/>
</dbReference>
<protein>
    <submittedName>
        <fullName evidence="2">Uncharacterized protein</fullName>
    </submittedName>
</protein>
<feature type="transmembrane region" description="Helical" evidence="1">
    <location>
        <begin position="194"/>
        <end position="214"/>
    </location>
</feature>
<proteinExistence type="predicted"/>
<dbReference type="RefSeq" id="WP_378045469.1">
    <property type="nucleotide sequence ID" value="NZ_JBHMDN010000007.1"/>
</dbReference>
<feature type="transmembrane region" description="Helical" evidence="1">
    <location>
        <begin position="6"/>
        <end position="25"/>
    </location>
</feature>
<keyword evidence="1" id="KW-0812">Transmembrane</keyword>
<reference evidence="3" key="1">
    <citation type="journal article" date="2019" name="Int. J. Syst. Evol. Microbiol.">
        <title>The Global Catalogue of Microorganisms (GCM) 10K type strain sequencing project: providing services to taxonomists for standard genome sequencing and annotation.</title>
        <authorList>
            <consortium name="The Broad Institute Genomics Platform"/>
            <consortium name="The Broad Institute Genome Sequencing Center for Infectious Disease"/>
            <person name="Wu L."/>
            <person name="Ma J."/>
        </authorList>
    </citation>
    <scope>NUCLEOTIDE SEQUENCE [LARGE SCALE GENOMIC DNA]</scope>
    <source>
        <strain evidence="3">KCTC 12907</strain>
    </source>
</reference>
<keyword evidence="1" id="KW-1133">Transmembrane helix</keyword>
<organism evidence="2 3">
    <name type="scientific">Cohnella cellulosilytica</name>
    <dbReference type="NCBI Taxonomy" id="986710"/>
    <lineage>
        <taxon>Bacteria</taxon>
        <taxon>Bacillati</taxon>
        <taxon>Bacillota</taxon>
        <taxon>Bacilli</taxon>
        <taxon>Bacillales</taxon>
        <taxon>Paenibacillaceae</taxon>
        <taxon>Cohnella</taxon>
    </lineage>
</organism>
<feature type="transmembrane region" description="Helical" evidence="1">
    <location>
        <begin position="37"/>
        <end position="54"/>
    </location>
</feature>
<gene>
    <name evidence="2" type="ORF">ACFQMJ_07035</name>
</gene>
<feature type="transmembrane region" description="Helical" evidence="1">
    <location>
        <begin position="163"/>
        <end position="182"/>
    </location>
</feature>
<comment type="caution">
    <text evidence="2">The sequence shown here is derived from an EMBL/GenBank/DDBJ whole genome shotgun (WGS) entry which is preliminary data.</text>
</comment>
<dbReference type="EMBL" id="JBHTAI010000004">
    <property type="protein sequence ID" value="MFC7148284.1"/>
    <property type="molecule type" value="Genomic_DNA"/>
</dbReference>
<evidence type="ECO:0000313" key="3">
    <source>
        <dbReference type="Proteomes" id="UP001596378"/>
    </source>
</evidence>
<sequence>MIPLWMKLLDVAAILLQTTIMGLYFKSVHKTTAGRSFVITYALCTTVLTLIFILAGASALIKLSVGGLVTVFILRFRGGVGWIRALLSYCLMSIVALGCEAILMLLLYSWLVNVTEFDLRLGAPIAMWPKWPMAAILAIVFPLLSALWRTFVEKQALPLPHMLALLPVSQLFALMTLCSPFFEIDSNFVYQFEAGLTLVMLLVFTVSTAGWFYAMRQTLRHDEMQRENALMNDQLQLQAKHEKELAASRERLLQLRSEMRSQLDSIRSFIPESPEHPAARALINRVYEELDLASSTDEESA</sequence>
<evidence type="ECO:0000313" key="2">
    <source>
        <dbReference type="EMBL" id="MFC7148284.1"/>
    </source>
</evidence>
<feature type="transmembrane region" description="Helical" evidence="1">
    <location>
        <begin position="89"/>
        <end position="111"/>
    </location>
</feature>
<feature type="transmembrane region" description="Helical" evidence="1">
    <location>
        <begin position="60"/>
        <end position="77"/>
    </location>
</feature>
<evidence type="ECO:0000256" key="1">
    <source>
        <dbReference type="SAM" id="Phobius"/>
    </source>
</evidence>
<accession>A0ABW2F898</accession>
<name>A0ABW2F898_9BACL</name>
<keyword evidence="1" id="KW-0472">Membrane</keyword>
<keyword evidence="3" id="KW-1185">Reference proteome</keyword>